<evidence type="ECO:0000256" key="4">
    <source>
        <dbReference type="ARBA" id="ARBA00023136"/>
    </source>
</evidence>
<evidence type="ECO:0000256" key="3">
    <source>
        <dbReference type="ARBA" id="ARBA00022989"/>
    </source>
</evidence>
<evidence type="ECO:0000256" key="1">
    <source>
        <dbReference type="ARBA" id="ARBA00004141"/>
    </source>
</evidence>
<sequence>MNKRCIMSVEAFICLLPIVWSLCVIYNIPNTKHLQTDITLLTSVFCLIKYRGWRFFRDGLRDNFFLFIFLSMTFLSSLFYAYHFLNGGHSDLPRALLLCAFYILFVPKHVFSINNLIIVVLLSSLSVFFGFFYEIVYLDNVRLGSNAINPIPYSFYVGFVLFLCLMLARVSLDEGRSKVAILLVFCSFPLFFAILYTGTRATLLAIACALIFYFLRSAMIGSKVNALWAMLFFLLMSLFLSQVPIAKNRTIETVEQLTNYSDGGAAKLRVNMWLTGIQLAGDKPWLGYSRDELQLELTNGIESGLFPAEVEPFLVHSNPHFHNQFVQFQIDSGLLGLLSMLVFVFSPLLICLFLKEKRITELILSFQIFSIVCLWFDSLYLHNHSVYLMCFFVFIVALLSEKKLRVR</sequence>
<evidence type="ECO:0000256" key="5">
    <source>
        <dbReference type="SAM" id="Phobius"/>
    </source>
</evidence>
<dbReference type="AlphaFoldDB" id="A0A3S0N404"/>
<accession>A0A3S0N404</accession>
<gene>
    <name evidence="7" type="ORF">EJ063_15130</name>
</gene>
<keyword evidence="8" id="KW-1185">Reference proteome</keyword>
<keyword evidence="3 5" id="KW-1133">Transmembrane helix</keyword>
<dbReference type="InterPro" id="IPR007016">
    <property type="entry name" value="O-antigen_ligase-rel_domated"/>
</dbReference>
<dbReference type="Proteomes" id="UP000268973">
    <property type="component" value="Unassembled WGS sequence"/>
</dbReference>
<comment type="caution">
    <text evidence="7">The sequence shown here is derived from an EMBL/GenBank/DDBJ whole genome shotgun (WGS) entry which is preliminary data.</text>
</comment>
<comment type="subcellular location">
    <subcellularLocation>
        <location evidence="1">Membrane</location>
        <topology evidence="1">Multi-pass membrane protein</topology>
    </subcellularLocation>
</comment>
<dbReference type="PANTHER" id="PTHR37422:SF17">
    <property type="entry name" value="O-ANTIGEN LIGASE"/>
    <property type="match status" value="1"/>
</dbReference>
<feature type="domain" description="O-antigen ligase-related" evidence="6">
    <location>
        <begin position="187"/>
        <end position="339"/>
    </location>
</feature>
<proteinExistence type="predicted"/>
<dbReference type="GO" id="GO:0016020">
    <property type="term" value="C:membrane"/>
    <property type="evidence" value="ECO:0007669"/>
    <property type="project" value="UniProtKB-SubCell"/>
</dbReference>
<feature type="transmembrane region" description="Helical" evidence="5">
    <location>
        <begin position="64"/>
        <end position="85"/>
    </location>
</feature>
<feature type="transmembrane region" description="Helical" evidence="5">
    <location>
        <begin position="7"/>
        <end position="28"/>
    </location>
</feature>
<evidence type="ECO:0000259" key="6">
    <source>
        <dbReference type="Pfam" id="PF04932"/>
    </source>
</evidence>
<keyword evidence="2 5" id="KW-0812">Transmembrane</keyword>
<feature type="transmembrane region" description="Helical" evidence="5">
    <location>
        <begin position="91"/>
        <end position="106"/>
    </location>
</feature>
<feature type="transmembrane region" description="Helical" evidence="5">
    <location>
        <begin position="179"/>
        <end position="196"/>
    </location>
</feature>
<feature type="transmembrane region" description="Helical" evidence="5">
    <location>
        <begin position="113"/>
        <end position="133"/>
    </location>
</feature>
<feature type="transmembrane region" description="Helical" evidence="5">
    <location>
        <begin position="202"/>
        <end position="219"/>
    </location>
</feature>
<dbReference type="EMBL" id="RXZH01000007">
    <property type="protein sequence ID" value="RTZ14647.1"/>
    <property type="molecule type" value="Genomic_DNA"/>
</dbReference>
<keyword evidence="4 5" id="KW-0472">Membrane</keyword>
<feature type="transmembrane region" description="Helical" evidence="5">
    <location>
        <begin position="334"/>
        <end position="354"/>
    </location>
</feature>
<dbReference type="PANTHER" id="PTHR37422">
    <property type="entry name" value="TEICHURONIC ACID BIOSYNTHESIS PROTEIN TUAE"/>
    <property type="match status" value="1"/>
</dbReference>
<feature type="transmembrane region" description="Helical" evidence="5">
    <location>
        <begin position="34"/>
        <end position="52"/>
    </location>
</feature>
<name>A0A3S0N404_9VIBR</name>
<protein>
    <recommendedName>
        <fullName evidence="6">O-antigen ligase-related domain-containing protein</fullName>
    </recommendedName>
</protein>
<evidence type="ECO:0000313" key="8">
    <source>
        <dbReference type="Proteomes" id="UP000268973"/>
    </source>
</evidence>
<feature type="transmembrane region" description="Helical" evidence="5">
    <location>
        <begin position="384"/>
        <end position="400"/>
    </location>
</feature>
<evidence type="ECO:0000256" key="2">
    <source>
        <dbReference type="ARBA" id="ARBA00022692"/>
    </source>
</evidence>
<dbReference type="InterPro" id="IPR051533">
    <property type="entry name" value="WaaL-like"/>
</dbReference>
<dbReference type="Pfam" id="PF04932">
    <property type="entry name" value="Wzy_C"/>
    <property type="match status" value="1"/>
</dbReference>
<organism evidence="7 8">
    <name type="scientific">Vibrio aquaticus</name>
    <dbReference type="NCBI Taxonomy" id="2496559"/>
    <lineage>
        <taxon>Bacteria</taxon>
        <taxon>Pseudomonadati</taxon>
        <taxon>Pseudomonadota</taxon>
        <taxon>Gammaproteobacteria</taxon>
        <taxon>Vibrionales</taxon>
        <taxon>Vibrionaceae</taxon>
        <taxon>Vibrio</taxon>
    </lineage>
</organism>
<feature type="transmembrane region" description="Helical" evidence="5">
    <location>
        <begin position="226"/>
        <end position="245"/>
    </location>
</feature>
<reference evidence="7 8" key="1">
    <citation type="submission" date="2018-12" db="EMBL/GenBank/DDBJ databases">
        <title>Vibrio sp. isolated from China Sea.</title>
        <authorList>
            <person name="Li Y."/>
        </authorList>
    </citation>
    <scope>NUCLEOTIDE SEQUENCE [LARGE SCALE GENOMIC DNA]</scope>
    <source>
        <strain evidence="7 8">BEI207</strain>
    </source>
</reference>
<feature type="transmembrane region" description="Helical" evidence="5">
    <location>
        <begin position="361"/>
        <end position="378"/>
    </location>
</feature>
<evidence type="ECO:0000313" key="7">
    <source>
        <dbReference type="EMBL" id="RTZ14647.1"/>
    </source>
</evidence>
<feature type="transmembrane region" description="Helical" evidence="5">
    <location>
        <begin position="153"/>
        <end position="172"/>
    </location>
</feature>